<dbReference type="GO" id="GO:0050577">
    <property type="term" value="F:GDP-L-fucose synthase activity"/>
    <property type="evidence" value="ECO:0007669"/>
    <property type="project" value="TreeGrafter"/>
</dbReference>
<reference evidence="2 3" key="1">
    <citation type="submission" date="2020-08" db="EMBL/GenBank/DDBJ databases">
        <title>Genomic Encyclopedia of Type Strains, Phase III (KMG-III): the genomes of soil and plant-associated and newly described type strains.</title>
        <authorList>
            <person name="Whitman W."/>
        </authorList>
    </citation>
    <scope>NUCLEOTIDE SEQUENCE [LARGE SCALE GENOMIC DNA]</scope>
    <source>
        <strain evidence="2 3">CECT 4113</strain>
    </source>
</reference>
<evidence type="ECO:0000313" key="2">
    <source>
        <dbReference type="EMBL" id="MBB3133620.1"/>
    </source>
</evidence>
<name>A0A7W5BIL6_9HYPH</name>
<dbReference type="SUPFAM" id="SSF51735">
    <property type="entry name" value="NAD(P)-binding Rossmann-fold domains"/>
    <property type="match status" value="1"/>
</dbReference>
<dbReference type="Pfam" id="PF01370">
    <property type="entry name" value="Epimerase"/>
    <property type="match status" value="1"/>
</dbReference>
<feature type="domain" description="NAD-dependent epimerase/dehydratase" evidence="1">
    <location>
        <begin position="6"/>
        <end position="61"/>
    </location>
</feature>
<dbReference type="Proteomes" id="UP000518315">
    <property type="component" value="Unassembled WGS sequence"/>
</dbReference>
<dbReference type="EMBL" id="JACHXH010000004">
    <property type="protein sequence ID" value="MBB3133620.1"/>
    <property type="molecule type" value="Genomic_DNA"/>
</dbReference>
<gene>
    <name evidence="2" type="ORF">FHS26_001333</name>
</gene>
<dbReference type="PANTHER" id="PTHR43238">
    <property type="entry name" value="GDP-L-FUCOSE SYNTHASE"/>
    <property type="match status" value="1"/>
</dbReference>
<protein>
    <submittedName>
        <fullName evidence="2">Nucleoside-diphosphate-sugar epimerase</fullName>
    </submittedName>
</protein>
<dbReference type="InterPro" id="IPR001509">
    <property type="entry name" value="Epimerase_deHydtase"/>
</dbReference>
<dbReference type="PANTHER" id="PTHR43238:SF1">
    <property type="entry name" value="GDP-L-FUCOSE SYNTHASE"/>
    <property type="match status" value="1"/>
</dbReference>
<dbReference type="AlphaFoldDB" id="A0A7W5BIL6"/>
<keyword evidence="3" id="KW-1185">Reference proteome</keyword>
<evidence type="ECO:0000259" key="1">
    <source>
        <dbReference type="Pfam" id="PF01370"/>
    </source>
</evidence>
<evidence type="ECO:0000313" key="3">
    <source>
        <dbReference type="Proteomes" id="UP000518315"/>
    </source>
</evidence>
<organism evidence="2 3">
    <name type="scientific">Rhizobium pisi</name>
    <dbReference type="NCBI Taxonomy" id="574561"/>
    <lineage>
        <taxon>Bacteria</taxon>
        <taxon>Pseudomonadati</taxon>
        <taxon>Pseudomonadota</taxon>
        <taxon>Alphaproteobacteria</taxon>
        <taxon>Hyphomicrobiales</taxon>
        <taxon>Rhizobiaceae</taxon>
        <taxon>Rhizobium/Agrobacterium group</taxon>
        <taxon>Rhizobium</taxon>
    </lineage>
</organism>
<proteinExistence type="predicted"/>
<comment type="caution">
    <text evidence="2">The sequence shown here is derived from an EMBL/GenBank/DDBJ whole genome shotgun (WGS) entry which is preliminary data.</text>
</comment>
<dbReference type="Gene3D" id="3.40.50.720">
    <property type="entry name" value="NAD(P)-binding Rossmann-like Domain"/>
    <property type="match status" value="1"/>
</dbReference>
<sequence length="64" mass="7175">MTATRAEVDLRREDEVEAWMRKNRPDAVFLAAARVGGMLVNATSPADFLYDNLILQANVIQRSP</sequence>
<accession>A0A7W5BIL6</accession>
<dbReference type="InterPro" id="IPR036291">
    <property type="entry name" value="NAD(P)-bd_dom_sf"/>
</dbReference>